<feature type="region of interest" description="Disordered" evidence="1">
    <location>
        <begin position="26"/>
        <end position="46"/>
    </location>
</feature>
<evidence type="ECO:0000313" key="3">
    <source>
        <dbReference type="Proteomes" id="UP000222768"/>
    </source>
</evidence>
<dbReference type="AlphaFoldDB" id="A0A855EZV5"/>
<name>A0A855EZV5_9ENTR</name>
<dbReference type="EMBL" id="PDLK01000002">
    <property type="protein sequence ID" value="PHH07041.1"/>
    <property type="molecule type" value="Genomic_DNA"/>
</dbReference>
<protein>
    <submittedName>
        <fullName evidence="2">Ferredoxin</fullName>
    </submittedName>
</protein>
<reference evidence="3" key="1">
    <citation type="submission" date="2017-09" db="EMBL/GenBank/DDBJ databases">
        <title>FDA dAtabase for Regulatory Grade micrObial Sequences (FDA-ARGOS): Supporting development and validation of Infectious Disease Dx tests.</title>
        <authorList>
            <person name="Minogue T."/>
            <person name="Wolcott M."/>
            <person name="Wasieloski L."/>
            <person name="Aguilar W."/>
            <person name="Moore D."/>
            <person name="Tallon L."/>
            <person name="Sadzewicz L."/>
            <person name="Ott S."/>
            <person name="Zhao X."/>
            <person name="Nagaraj S."/>
            <person name="Vavikolanu K."/>
            <person name="Aluvathingal J."/>
            <person name="Nadendla S."/>
            <person name="Sichtig H."/>
        </authorList>
    </citation>
    <scope>NUCLEOTIDE SEQUENCE [LARGE SCALE GENOMIC DNA]</scope>
    <source>
        <strain evidence="3">FDAARGOS_404</strain>
    </source>
</reference>
<accession>A0A855EZV5</accession>
<sequence>MTPGNISAPPASALACKKRRLVHSTMLTPEKKPKKSARQCRSTAGRLYPEDRRTAVGAWSQIVNYLMQRGCQLLTPCQTGIF</sequence>
<dbReference type="Proteomes" id="UP000222768">
    <property type="component" value="Unassembled WGS sequence"/>
</dbReference>
<gene>
    <name evidence="2" type="ORF">CRX53_11670</name>
</gene>
<evidence type="ECO:0000313" key="2">
    <source>
        <dbReference type="EMBL" id="PHH07041.1"/>
    </source>
</evidence>
<comment type="caution">
    <text evidence="2">The sequence shown here is derived from an EMBL/GenBank/DDBJ whole genome shotgun (WGS) entry which is preliminary data.</text>
</comment>
<evidence type="ECO:0000256" key="1">
    <source>
        <dbReference type="SAM" id="MobiDB-lite"/>
    </source>
</evidence>
<organism evidence="2 3">
    <name type="scientific">Leclercia adecarboxylata</name>
    <dbReference type="NCBI Taxonomy" id="83655"/>
    <lineage>
        <taxon>Bacteria</taxon>
        <taxon>Pseudomonadati</taxon>
        <taxon>Pseudomonadota</taxon>
        <taxon>Gammaproteobacteria</taxon>
        <taxon>Enterobacterales</taxon>
        <taxon>Enterobacteriaceae</taxon>
        <taxon>Leclercia</taxon>
    </lineage>
</organism>
<proteinExistence type="predicted"/>